<sequence>MNTIKTSKQNIKINSQVKAQQH</sequence>
<feature type="region of interest" description="Disordered" evidence="1">
    <location>
        <begin position="1"/>
        <end position="22"/>
    </location>
</feature>
<proteinExistence type="predicted"/>
<organism evidence="2">
    <name type="scientific">Rhizophora mucronata</name>
    <name type="common">Asiatic mangrove</name>
    <dbReference type="NCBI Taxonomy" id="61149"/>
    <lineage>
        <taxon>Eukaryota</taxon>
        <taxon>Viridiplantae</taxon>
        <taxon>Streptophyta</taxon>
        <taxon>Embryophyta</taxon>
        <taxon>Tracheophyta</taxon>
        <taxon>Spermatophyta</taxon>
        <taxon>Magnoliopsida</taxon>
        <taxon>eudicotyledons</taxon>
        <taxon>Gunneridae</taxon>
        <taxon>Pentapetalae</taxon>
        <taxon>rosids</taxon>
        <taxon>fabids</taxon>
        <taxon>Malpighiales</taxon>
        <taxon>Rhizophoraceae</taxon>
        <taxon>Rhizophora</taxon>
    </lineage>
</organism>
<evidence type="ECO:0000313" key="2">
    <source>
        <dbReference type="EMBL" id="MBX05604.1"/>
    </source>
</evidence>
<name>A0A2P2KIQ4_RHIMU</name>
<protein>
    <submittedName>
        <fullName evidence="2">Uncharacterized protein</fullName>
    </submittedName>
</protein>
<dbReference type="EMBL" id="GGEC01025120">
    <property type="protein sequence ID" value="MBX05604.1"/>
    <property type="molecule type" value="Transcribed_RNA"/>
</dbReference>
<dbReference type="AlphaFoldDB" id="A0A2P2KIQ4"/>
<evidence type="ECO:0000256" key="1">
    <source>
        <dbReference type="SAM" id="MobiDB-lite"/>
    </source>
</evidence>
<reference evidence="2" key="1">
    <citation type="submission" date="2018-02" db="EMBL/GenBank/DDBJ databases">
        <title>Rhizophora mucronata_Transcriptome.</title>
        <authorList>
            <person name="Meera S.P."/>
            <person name="Sreeshan A."/>
            <person name="Augustine A."/>
        </authorList>
    </citation>
    <scope>NUCLEOTIDE SEQUENCE</scope>
    <source>
        <tissue evidence="2">Leaf</tissue>
    </source>
</reference>
<accession>A0A2P2KIQ4</accession>